<feature type="domain" description="Caspase family p20" evidence="3">
    <location>
        <begin position="267"/>
        <end position="403"/>
    </location>
</feature>
<feature type="repeat" description="TPR" evidence="1">
    <location>
        <begin position="62"/>
        <end position="95"/>
    </location>
</feature>
<dbReference type="InterPro" id="IPR011990">
    <property type="entry name" value="TPR-like_helical_dom_sf"/>
</dbReference>
<dbReference type="PROSITE" id="PS50208">
    <property type="entry name" value="CASPASE_P20"/>
    <property type="match status" value="1"/>
</dbReference>
<proteinExistence type="predicted"/>
<evidence type="ECO:0000256" key="1">
    <source>
        <dbReference type="PROSITE-ProRule" id="PRU00339"/>
    </source>
</evidence>
<dbReference type="Pfam" id="PF00656">
    <property type="entry name" value="Peptidase_C14"/>
    <property type="match status" value="1"/>
</dbReference>
<evidence type="ECO:0000259" key="3">
    <source>
        <dbReference type="PROSITE" id="PS50208"/>
    </source>
</evidence>
<evidence type="ECO:0000313" key="4">
    <source>
        <dbReference type="EMBL" id="MBT1687641.1"/>
    </source>
</evidence>
<dbReference type="InterPro" id="IPR011600">
    <property type="entry name" value="Pept_C14_caspase"/>
</dbReference>
<dbReference type="InterPro" id="IPR029030">
    <property type="entry name" value="Caspase-like_dom_sf"/>
</dbReference>
<protein>
    <submittedName>
        <fullName evidence="4">Caspase family protein</fullName>
    </submittedName>
</protein>
<sequence>MKMHPYIFRLVWFVCLLPLGVSAQFKYYEKGYDHYMAGKYPQAIESFSLYLTKNTRDKALDPEVFYLRALSYYKTNDFERAIPDFEETILRDHANKGNIYWFKAKAHDKLGASTDAIDAYSAALRLLGDQPEPKAKLLYERSQLYVKAGQLVKAYADLKEGSLAAPGHADIKRELDKLEKQGVAARSSTTPDAGASKTGMGNTTAPSAKNTAKPANTPSSSRAGATTPATRKDTTPAKKEPGTAPVVVSTPPKVPAQPSLADEYKDEKRYALVIGNGAYPKGVGALKNPVNDATDMAKELEASNFDVTLLTNATYGQIRAALLRFKDKIDAGDKDNTVALFYFAGHGVRHEEENYLVPVDASVEFEDDIARYCFPTQRMVLGNMERSNARMNIVILDACRNNPFPAVNRSLSGGLGEMRRARGSFIAYATAPGSVAADGSGRNGLYTQELLKAMRKPGLTIEQVFKEVRANVLRLSGNKQNTWDSSNIIGEFYFKFQ</sequence>
<dbReference type="SUPFAM" id="SSF48452">
    <property type="entry name" value="TPR-like"/>
    <property type="match status" value="1"/>
</dbReference>
<dbReference type="RefSeq" id="WP_254090871.1">
    <property type="nucleotide sequence ID" value="NZ_JAHESC010000018.1"/>
</dbReference>
<dbReference type="SUPFAM" id="SSF52129">
    <property type="entry name" value="Caspase-like"/>
    <property type="match status" value="1"/>
</dbReference>
<organism evidence="4 5">
    <name type="scientific">Dawidia soli</name>
    <dbReference type="NCBI Taxonomy" id="2782352"/>
    <lineage>
        <taxon>Bacteria</taxon>
        <taxon>Pseudomonadati</taxon>
        <taxon>Bacteroidota</taxon>
        <taxon>Cytophagia</taxon>
        <taxon>Cytophagales</taxon>
        <taxon>Chryseotaleaceae</taxon>
        <taxon>Dawidia</taxon>
    </lineage>
</organism>
<feature type="compositionally biased region" description="Polar residues" evidence="2">
    <location>
        <begin position="199"/>
        <end position="229"/>
    </location>
</feature>
<dbReference type="GO" id="GO:0004197">
    <property type="term" value="F:cysteine-type endopeptidase activity"/>
    <property type="evidence" value="ECO:0007669"/>
    <property type="project" value="InterPro"/>
</dbReference>
<dbReference type="Gene3D" id="1.25.40.10">
    <property type="entry name" value="Tetratricopeptide repeat domain"/>
    <property type="match status" value="2"/>
</dbReference>
<dbReference type="InterPro" id="IPR001309">
    <property type="entry name" value="Pept_C14_p20"/>
</dbReference>
<dbReference type="PANTHER" id="PTHR22576">
    <property type="entry name" value="MUCOSA ASSOCIATED LYMPHOID TISSUE LYMPHOMA TRANSLOCATION PROTEIN 1/PARACASPASE"/>
    <property type="match status" value="1"/>
</dbReference>
<feature type="region of interest" description="Disordered" evidence="2">
    <location>
        <begin position="180"/>
        <end position="259"/>
    </location>
</feature>
<dbReference type="EMBL" id="JAHESC010000018">
    <property type="protein sequence ID" value="MBT1687641.1"/>
    <property type="molecule type" value="Genomic_DNA"/>
</dbReference>
<feature type="compositionally biased region" description="Basic and acidic residues" evidence="2">
    <location>
        <begin position="230"/>
        <end position="241"/>
    </location>
</feature>
<dbReference type="AlphaFoldDB" id="A0AAP2DAR0"/>
<keyword evidence="1" id="KW-0802">TPR repeat</keyword>
<keyword evidence="5" id="KW-1185">Reference proteome</keyword>
<dbReference type="Gene3D" id="3.40.50.1460">
    <property type="match status" value="1"/>
</dbReference>
<comment type="caution">
    <text evidence="4">The sequence shown here is derived from an EMBL/GenBank/DDBJ whole genome shotgun (WGS) entry which is preliminary data.</text>
</comment>
<accession>A0AAP2DAR0</accession>
<name>A0AAP2DAR0_9BACT</name>
<dbReference type="PANTHER" id="PTHR22576:SF37">
    <property type="entry name" value="MUCOSA-ASSOCIATED LYMPHOID TISSUE LYMPHOMA TRANSLOCATION PROTEIN 1"/>
    <property type="match status" value="1"/>
</dbReference>
<dbReference type="Pfam" id="PF13432">
    <property type="entry name" value="TPR_16"/>
    <property type="match status" value="1"/>
</dbReference>
<evidence type="ECO:0000313" key="5">
    <source>
        <dbReference type="Proteomes" id="UP001319180"/>
    </source>
</evidence>
<dbReference type="InterPro" id="IPR019734">
    <property type="entry name" value="TPR_rpt"/>
</dbReference>
<dbReference type="Proteomes" id="UP001319180">
    <property type="component" value="Unassembled WGS sequence"/>
</dbReference>
<dbReference type="PROSITE" id="PS50005">
    <property type="entry name" value="TPR"/>
    <property type="match status" value="1"/>
</dbReference>
<evidence type="ECO:0000256" key="2">
    <source>
        <dbReference type="SAM" id="MobiDB-lite"/>
    </source>
</evidence>
<dbReference type="GO" id="GO:0006508">
    <property type="term" value="P:proteolysis"/>
    <property type="evidence" value="ECO:0007669"/>
    <property type="project" value="InterPro"/>
</dbReference>
<dbReference type="SMART" id="SM00028">
    <property type="entry name" value="TPR"/>
    <property type="match status" value="4"/>
</dbReference>
<dbReference type="InterPro" id="IPR052039">
    <property type="entry name" value="Caspase-related_regulators"/>
</dbReference>
<reference evidence="4 5" key="1">
    <citation type="submission" date="2021-05" db="EMBL/GenBank/DDBJ databases">
        <title>A Polyphasic approach of four new species of the genus Ohtaekwangia: Ohtaekwangia histidinii sp. nov., Ohtaekwangia cretensis sp. nov., Ohtaekwangia indiensis sp. nov., Ohtaekwangia reichenbachii sp. nov. from diverse environment.</title>
        <authorList>
            <person name="Octaviana S."/>
        </authorList>
    </citation>
    <scope>NUCLEOTIDE SEQUENCE [LARGE SCALE GENOMIC DNA]</scope>
    <source>
        <strain evidence="4 5">PWU37</strain>
    </source>
</reference>
<gene>
    <name evidence="4" type="ORF">KK078_13805</name>
</gene>